<dbReference type="InterPro" id="IPR003782">
    <property type="entry name" value="SCO1/SenC"/>
</dbReference>
<dbReference type="KEGG" id="elux:BTN50_1605"/>
<dbReference type="Proteomes" id="UP000218160">
    <property type="component" value="Plasmid pCC1"/>
</dbReference>
<proteinExistence type="predicted"/>
<evidence type="ECO:0000313" key="1">
    <source>
        <dbReference type="EMBL" id="ATF10047.1"/>
    </source>
</evidence>
<evidence type="ECO:0000313" key="2">
    <source>
        <dbReference type="Proteomes" id="UP000218160"/>
    </source>
</evidence>
<geneLocation type="plasmid" evidence="2">
    <name>pcc1</name>
</geneLocation>
<keyword evidence="2" id="KW-1185">Reference proteome</keyword>
<keyword evidence="1" id="KW-0614">Plasmid</keyword>
<protein>
    <submittedName>
        <fullName evidence="1">Uncharacterized protein</fullName>
    </submittedName>
</protein>
<name>A0A291BAM8_9GAMM</name>
<dbReference type="AlphaFoldDB" id="A0A291BAM8"/>
<sequence>MTSLAILAVALKSLPQKTFKNIRSVFVTVDPQRDDAAITQK</sequence>
<dbReference type="EMBL" id="CP020661">
    <property type="protein sequence ID" value="ATF10047.1"/>
    <property type="molecule type" value="Genomic_DNA"/>
</dbReference>
<reference evidence="2" key="1">
    <citation type="submission" date="2017-04" db="EMBL/GenBank/DDBJ databases">
        <title>Genome evolution of the luminous symbionts of deep sea anglerfish.</title>
        <authorList>
            <person name="Hendry T.A."/>
        </authorList>
    </citation>
    <scope>NUCLEOTIDE SEQUENCE [LARGE SCALE GENOMIC DNA]</scope>
    <source>
        <plasmid evidence="2">pcc1</plasmid>
    </source>
</reference>
<accession>A0A291BAM8</accession>
<organism evidence="1 2">
    <name type="scientific">Candidatus Enterovibrio altilux</name>
    <dbReference type="NCBI Taxonomy" id="1927128"/>
    <lineage>
        <taxon>Bacteria</taxon>
        <taxon>Pseudomonadati</taxon>
        <taxon>Pseudomonadota</taxon>
        <taxon>Gammaproteobacteria</taxon>
        <taxon>Vibrionales</taxon>
        <taxon>Vibrionaceae</taxon>
        <taxon>Enterovibrio</taxon>
    </lineage>
</organism>
<dbReference type="Pfam" id="PF02630">
    <property type="entry name" value="SCO1-SenC"/>
    <property type="match status" value="1"/>
</dbReference>
<gene>
    <name evidence="1" type="ORF">BTN50_1605</name>
</gene>
<dbReference type="RefSeq" id="WP_235611002.1">
    <property type="nucleotide sequence ID" value="NZ_CP020661.1"/>
</dbReference>